<evidence type="ECO:0000313" key="4">
    <source>
        <dbReference type="Proteomes" id="UP000236161"/>
    </source>
</evidence>
<protein>
    <submittedName>
        <fullName evidence="3">Uncharacterized protein</fullName>
    </submittedName>
</protein>
<dbReference type="InterPro" id="IPR040348">
    <property type="entry name" value="POLAR-like"/>
</dbReference>
<evidence type="ECO:0000256" key="1">
    <source>
        <dbReference type="SAM" id="Coils"/>
    </source>
</evidence>
<feature type="compositionally biased region" description="Basic and acidic residues" evidence="2">
    <location>
        <begin position="523"/>
        <end position="546"/>
    </location>
</feature>
<evidence type="ECO:0000256" key="2">
    <source>
        <dbReference type="SAM" id="MobiDB-lite"/>
    </source>
</evidence>
<dbReference type="PANTHER" id="PTHR33476:SF7">
    <property type="entry name" value="EMB|CAB62613.1"/>
    <property type="match status" value="1"/>
</dbReference>
<dbReference type="OrthoDB" id="1701885at2759"/>
<feature type="region of interest" description="Disordered" evidence="2">
    <location>
        <begin position="510"/>
        <end position="546"/>
    </location>
</feature>
<name>A0A2I0AGS2_9ASPA</name>
<dbReference type="GO" id="GO:0008356">
    <property type="term" value="P:asymmetric cell division"/>
    <property type="evidence" value="ECO:0007669"/>
    <property type="project" value="InterPro"/>
</dbReference>
<dbReference type="Proteomes" id="UP000236161">
    <property type="component" value="Unassembled WGS sequence"/>
</dbReference>
<feature type="coiled-coil region" evidence="1">
    <location>
        <begin position="254"/>
        <end position="281"/>
    </location>
</feature>
<sequence length="546" mass="60796">MDQSVDQNGVDSENNIFRSFILKQLSSNTFCGERVDSSINVKDYTGSYVRDSSHLLSFQPWISKRDDVTKHGEFVNVNGDSNRFMGFSEICPSPKSLCLGYGSARRKSSLKSRSQRCSVKAVASTEKCLIPQLYTEHFDFKENDFRWNLAPNVPTMRPLIVSDGERVISSSSDTVSTSPKVDEFHRKVAETVKGISPLPESRRAAAHWRKKMQLGTFESSDELSCSQGSFFALLYCVGVAVGSMSNAASSQKEIDKLNSMLKHSESLVQDLQEELDMKESLTVKEIVNDSCEKKTSTGSDSNVEECVFFFDKVEECVNPACFAKQANEQHNSDAMIKIEEELQAELERLEFNINASSLEGKISELHVELLTNCNGNLENNSTTQTCNPNDPVSPRELSLRLHEAIQTQLEEQIKDLEIALDRNEKHIRFVERQELLRVYSPAVDSKIRSVGGEKPLAPMRAHSSSSTFTQSNPSITLLAQVRILVDACARRSACPLALTKVLAHLRLSASNPHEPASPQSFTGHDDKASNEAEKELDSPLARRDAT</sequence>
<dbReference type="STRING" id="1088818.A0A2I0AGS2"/>
<evidence type="ECO:0000313" key="3">
    <source>
        <dbReference type="EMBL" id="PKA54740.1"/>
    </source>
</evidence>
<dbReference type="AlphaFoldDB" id="A0A2I0AGS2"/>
<proteinExistence type="predicted"/>
<accession>A0A2I0AGS2</accession>
<gene>
    <name evidence="3" type="ORF">AXF42_Ash000575</name>
</gene>
<dbReference type="PANTHER" id="PTHR33476">
    <property type="entry name" value="EMB|CAB62613.1"/>
    <property type="match status" value="1"/>
</dbReference>
<keyword evidence="1" id="KW-0175">Coiled coil</keyword>
<reference evidence="3 4" key="1">
    <citation type="journal article" date="2017" name="Nature">
        <title>The Apostasia genome and the evolution of orchids.</title>
        <authorList>
            <person name="Zhang G.Q."/>
            <person name="Liu K.W."/>
            <person name="Li Z."/>
            <person name="Lohaus R."/>
            <person name="Hsiao Y.Y."/>
            <person name="Niu S.C."/>
            <person name="Wang J.Y."/>
            <person name="Lin Y.C."/>
            <person name="Xu Q."/>
            <person name="Chen L.J."/>
            <person name="Yoshida K."/>
            <person name="Fujiwara S."/>
            <person name="Wang Z.W."/>
            <person name="Zhang Y.Q."/>
            <person name="Mitsuda N."/>
            <person name="Wang M."/>
            <person name="Liu G.H."/>
            <person name="Pecoraro L."/>
            <person name="Huang H.X."/>
            <person name="Xiao X.J."/>
            <person name="Lin M."/>
            <person name="Wu X.Y."/>
            <person name="Wu W.L."/>
            <person name="Chen Y.Y."/>
            <person name="Chang S.B."/>
            <person name="Sakamoto S."/>
            <person name="Ohme-Takagi M."/>
            <person name="Yagi M."/>
            <person name="Zeng S.J."/>
            <person name="Shen C.Y."/>
            <person name="Yeh C.M."/>
            <person name="Luo Y.B."/>
            <person name="Tsai W.C."/>
            <person name="Van de Peer Y."/>
            <person name="Liu Z.J."/>
        </authorList>
    </citation>
    <scope>NUCLEOTIDE SEQUENCE [LARGE SCALE GENOMIC DNA]</scope>
    <source>
        <strain evidence="4">cv. Shenzhen</strain>
        <tissue evidence="3">Stem</tissue>
    </source>
</reference>
<dbReference type="EMBL" id="KZ451982">
    <property type="protein sequence ID" value="PKA54740.1"/>
    <property type="molecule type" value="Genomic_DNA"/>
</dbReference>
<organism evidence="3 4">
    <name type="scientific">Apostasia shenzhenica</name>
    <dbReference type="NCBI Taxonomy" id="1088818"/>
    <lineage>
        <taxon>Eukaryota</taxon>
        <taxon>Viridiplantae</taxon>
        <taxon>Streptophyta</taxon>
        <taxon>Embryophyta</taxon>
        <taxon>Tracheophyta</taxon>
        <taxon>Spermatophyta</taxon>
        <taxon>Magnoliopsida</taxon>
        <taxon>Liliopsida</taxon>
        <taxon>Asparagales</taxon>
        <taxon>Orchidaceae</taxon>
        <taxon>Apostasioideae</taxon>
        <taxon>Apostasia</taxon>
    </lineage>
</organism>
<feature type="coiled-coil region" evidence="1">
    <location>
        <begin position="399"/>
        <end position="433"/>
    </location>
</feature>
<keyword evidence="4" id="KW-1185">Reference proteome</keyword>